<dbReference type="PROSITE" id="PS51257">
    <property type="entry name" value="PROKAR_LIPOPROTEIN"/>
    <property type="match status" value="1"/>
</dbReference>
<keyword evidence="3" id="KW-1185">Reference proteome</keyword>
<gene>
    <name evidence="2" type="ORF">COMA2_70141</name>
</gene>
<protein>
    <submittedName>
        <fullName evidence="2">Cupredoxin containing protein with WD40/YVTN repeat-like-containing domain</fullName>
    </submittedName>
</protein>
<feature type="chain" id="PRO_5006624226" evidence="1">
    <location>
        <begin position="21"/>
        <end position="657"/>
    </location>
</feature>
<feature type="signal peptide" evidence="1">
    <location>
        <begin position="1"/>
        <end position="20"/>
    </location>
</feature>
<dbReference type="STRING" id="1742973.COMA2_70141"/>
<evidence type="ECO:0000256" key="1">
    <source>
        <dbReference type="SAM" id="SignalP"/>
    </source>
</evidence>
<dbReference type="RefSeq" id="WP_090901689.1">
    <property type="nucleotide sequence ID" value="NZ_CZPZ01000034.1"/>
</dbReference>
<sequence>MKRYVSFGAALCLAAGVAGCSGDDSAPPTANPFPPLPTANTTYFDVTDEAGRWFDTRATIAGTNSLAVVPPGQKIRFLQTRSFAGPSRVESFHTVTSLIFPGAAQPSEQIDQLTANKNDHEVTLTTPGLHVFVCKVHPYMLAGVIVDDPATDGLDIGNKLHLIGVTNPANASTALPSNSNIGLRLLRAFFIVTSPSNWKDYTKVGEQYKPTYPAVPVRVANASGVEAVIPNLNAALQGTFDGDTIPAVQHPSIDGVGEVWVDTQYEESAGKGPAYPSTMTVVDVEGTDKWKVTRKIALPAQKMNNAHNMWASHDQKQIYNTEWHGKSIYSIDGATGALLKEIVIGEDPAHVMTRVDTEQVHVTLNGEDAVVELNKAANGDIAVNPARPGGQGRILMQAPGAAQTQPHAHWMGHDGKTMATPNSNSNDSTLFDFVLDVIRHKPATGPLPIAAAMNPTSTKYYVSNYLGHSTSVINMATGNKIKDIPLLLNGNYDPITGAITGPVGGLPIQTPVSPDGKFVVTGNTLTGTITIIRTSDDTLVAMVPCDPGCHGVNFGAKKGGGYYAYVTSKFSNRLIILDYDADNDGIVTQTGPDAPVIAGWVVLVDDSTTAKDDTITGNKGMGGQGVLPVPNVYKGWVQKLPTEFKSQLTAAQQNPVP</sequence>
<dbReference type="InterPro" id="IPR015943">
    <property type="entry name" value="WD40/YVTN_repeat-like_dom_sf"/>
</dbReference>
<reference evidence="3" key="1">
    <citation type="submission" date="2015-10" db="EMBL/GenBank/DDBJ databases">
        <authorList>
            <person name="Luecker S."/>
            <person name="Luecker S."/>
        </authorList>
    </citation>
    <scope>NUCLEOTIDE SEQUENCE [LARGE SCALE GENOMIC DNA]</scope>
</reference>
<dbReference type="SUPFAM" id="SSF49503">
    <property type="entry name" value="Cupredoxins"/>
    <property type="match status" value="1"/>
</dbReference>
<dbReference type="PANTHER" id="PTHR47197">
    <property type="entry name" value="PROTEIN NIRF"/>
    <property type="match status" value="1"/>
</dbReference>
<dbReference type="InterPro" id="IPR051200">
    <property type="entry name" value="Host-pathogen_enzymatic-act"/>
</dbReference>
<evidence type="ECO:0000313" key="2">
    <source>
        <dbReference type="EMBL" id="CUS39417.1"/>
    </source>
</evidence>
<dbReference type="InterPro" id="IPR008972">
    <property type="entry name" value="Cupredoxin"/>
</dbReference>
<dbReference type="AlphaFoldDB" id="A0A0S4LR24"/>
<dbReference type="OrthoDB" id="9757546at2"/>
<evidence type="ECO:0000313" key="3">
    <source>
        <dbReference type="Proteomes" id="UP000198736"/>
    </source>
</evidence>
<dbReference type="Proteomes" id="UP000198736">
    <property type="component" value="Unassembled WGS sequence"/>
</dbReference>
<dbReference type="PANTHER" id="PTHR47197:SF3">
    <property type="entry name" value="DIHYDRO-HEME D1 DEHYDROGENASE"/>
    <property type="match status" value="1"/>
</dbReference>
<dbReference type="SUPFAM" id="SSF50974">
    <property type="entry name" value="Nitrous oxide reductase, N-terminal domain"/>
    <property type="match status" value="1"/>
</dbReference>
<keyword evidence="1" id="KW-0732">Signal</keyword>
<proteinExistence type="predicted"/>
<name>A0A0S4LR24_9BACT</name>
<dbReference type="EMBL" id="CZPZ01000034">
    <property type="protein sequence ID" value="CUS39417.1"/>
    <property type="molecule type" value="Genomic_DNA"/>
</dbReference>
<accession>A0A0S4LR24</accession>
<dbReference type="InterPro" id="IPR011045">
    <property type="entry name" value="N2O_reductase_N"/>
</dbReference>
<organism evidence="2 3">
    <name type="scientific">Candidatus Nitrospira nitrificans</name>
    <dbReference type="NCBI Taxonomy" id="1742973"/>
    <lineage>
        <taxon>Bacteria</taxon>
        <taxon>Pseudomonadati</taxon>
        <taxon>Nitrospirota</taxon>
        <taxon>Nitrospiria</taxon>
        <taxon>Nitrospirales</taxon>
        <taxon>Nitrospiraceae</taxon>
        <taxon>Nitrospira</taxon>
    </lineage>
</organism>
<dbReference type="Gene3D" id="2.130.10.10">
    <property type="entry name" value="YVTN repeat-like/Quinoprotein amine dehydrogenase"/>
    <property type="match status" value="2"/>
</dbReference>
<dbReference type="Gene3D" id="2.60.40.420">
    <property type="entry name" value="Cupredoxins - blue copper proteins"/>
    <property type="match status" value="1"/>
</dbReference>